<reference evidence="4 5" key="1">
    <citation type="submission" date="2022-09" db="EMBL/GenBank/DDBJ databases">
        <title>New species of Phenylobacterium.</title>
        <authorList>
            <person name="Mieszkin S."/>
        </authorList>
    </citation>
    <scope>NUCLEOTIDE SEQUENCE [LARGE SCALE GENOMIC DNA]</scope>
    <source>
        <strain evidence="4 5">HK31-G</strain>
    </source>
</reference>
<dbReference type="RefSeq" id="WP_377368206.1">
    <property type="nucleotide sequence ID" value="NZ_JAOTJD010000006.1"/>
</dbReference>
<dbReference type="InterPro" id="IPR001584">
    <property type="entry name" value="Integrase_cat-core"/>
</dbReference>
<name>A0ABW6CKR5_9CAUL</name>
<dbReference type="InterPro" id="IPR036388">
    <property type="entry name" value="WH-like_DNA-bd_sf"/>
</dbReference>
<dbReference type="InterPro" id="IPR003314">
    <property type="entry name" value="Mu-type_HTH"/>
</dbReference>
<dbReference type="EMBL" id="JAOTJD010000006">
    <property type="protein sequence ID" value="MFD3263359.1"/>
    <property type="molecule type" value="Genomic_DNA"/>
</dbReference>
<feature type="domain" description="Integrase catalytic" evidence="2">
    <location>
        <begin position="267"/>
        <end position="472"/>
    </location>
</feature>
<feature type="region of interest" description="Disordered" evidence="1">
    <location>
        <begin position="600"/>
        <end position="651"/>
    </location>
</feature>
<dbReference type="InterPro" id="IPR009004">
    <property type="entry name" value="Transposase_Mu_C"/>
</dbReference>
<feature type="compositionally biased region" description="Basic and acidic residues" evidence="1">
    <location>
        <begin position="639"/>
        <end position="651"/>
    </location>
</feature>
<evidence type="ECO:0000259" key="2">
    <source>
        <dbReference type="PROSITE" id="PS50994"/>
    </source>
</evidence>
<dbReference type="PROSITE" id="PS50994">
    <property type="entry name" value="INTEGRASE"/>
    <property type="match status" value="1"/>
</dbReference>
<organism evidence="4 5">
    <name type="scientific">Phenylobacterium ferrooxidans</name>
    <dbReference type="NCBI Taxonomy" id="2982689"/>
    <lineage>
        <taxon>Bacteria</taxon>
        <taxon>Pseudomonadati</taxon>
        <taxon>Pseudomonadota</taxon>
        <taxon>Alphaproteobacteria</taxon>
        <taxon>Caulobacterales</taxon>
        <taxon>Caulobacteraceae</taxon>
        <taxon>Phenylobacterium</taxon>
    </lineage>
</organism>
<dbReference type="InterPro" id="IPR036397">
    <property type="entry name" value="RNaseH_sf"/>
</dbReference>
<dbReference type="Gene3D" id="1.10.10.60">
    <property type="entry name" value="Homeodomain-like"/>
    <property type="match status" value="2"/>
</dbReference>
<dbReference type="InterPro" id="IPR015378">
    <property type="entry name" value="Transposase-like_Mu_C"/>
</dbReference>
<dbReference type="InterPro" id="IPR015126">
    <property type="entry name" value="Mu_I-gamma"/>
</dbReference>
<gene>
    <name evidence="4" type="ORF">OCL97_05170</name>
</gene>
<proteinExistence type="predicted"/>
<dbReference type="Pfam" id="PF09039">
    <property type="entry name" value="HTH_Tnp_Mu_2"/>
    <property type="match status" value="1"/>
</dbReference>
<dbReference type="SUPFAM" id="SSF50610">
    <property type="entry name" value="mu transposase, C-terminal domain"/>
    <property type="match status" value="1"/>
</dbReference>
<evidence type="ECO:0000313" key="5">
    <source>
        <dbReference type="Proteomes" id="UP001598130"/>
    </source>
</evidence>
<dbReference type="InterPro" id="IPR012337">
    <property type="entry name" value="RNaseH-like_sf"/>
</dbReference>
<feature type="domain" description="HTH Mu-type" evidence="3">
    <location>
        <begin position="6"/>
        <end position="82"/>
    </location>
</feature>
<dbReference type="Gene3D" id="3.30.420.10">
    <property type="entry name" value="Ribonuclease H-like superfamily/Ribonuclease H"/>
    <property type="match status" value="1"/>
</dbReference>
<dbReference type="Gene3D" id="1.10.10.10">
    <property type="entry name" value="Winged helix-like DNA-binding domain superfamily/Winged helix DNA-binding domain"/>
    <property type="match status" value="1"/>
</dbReference>
<dbReference type="SUPFAM" id="SSF53098">
    <property type="entry name" value="Ribonuclease H-like"/>
    <property type="match status" value="1"/>
</dbReference>
<dbReference type="InterPro" id="IPR004189">
    <property type="entry name" value="Phage_Mu_transposase"/>
</dbReference>
<dbReference type="SUPFAM" id="SSF46955">
    <property type="entry name" value="Putative DNA-binding domain"/>
    <property type="match status" value="1"/>
</dbReference>
<protein>
    <submittedName>
        <fullName evidence="4">Mu transposase C-terminal domain-containing protein</fullName>
    </submittedName>
</protein>
<dbReference type="Pfam" id="PF02316">
    <property type="entry name" value="HTH_Tnp_Mu_1"/>
    <property type="match status" value="1"/>
</dbReference>
<dbReference type="SUPFAM" id="SSF46689">
    <property type="entry name" value="Homeodomain-like"/>
    <property type="match status" value="2"/>
</dbReference>
<dbReference type="InterPro" id="IPR009057">
    <property type="entry name" value="Homeodomain-like_sf"/>
</dbReference>
<dbReference type="Pfam" id="PF09299">
    <property type="entry name" value="Mu-transpos_C"/>
    <property type="match status" value="1"/>
</dbReference>
<evidence type="ECO:0000256" key="1">
    <source>
        <dbReference type="SAM" id="MobiDB-lite"/>
    </source>
</evidence>
<evidence type="ECO:0000259" key="3">
    <source>
        <dbReference type="PROSITE" id="PS51702"/>
    </source>
</evidence>
<sequence>MAGAQDWFSAAELAALGLPGLPTTKRGMQLQIDREGWEARTCDLRGALARKRKARGGGVEYHVSLLPEAARAKLMFAAHGRAQAERPDREGAWLRWERLPAGMKAQAYHRLDVIGQVEALVRHGMRKTAAVDEVVRQTVREARLRGEHESLCSSTVHGWFALIAGVPPEDRCAYLAPAYQGRTAKAACADEGWELYKGLYLTQSKPTHAACFRRLERKAAEMGWAVPSAKTLQRRMDAEVPPAAQTLFRYGPEALNHAFPHLQRDRGSIAPMQILNLDGHTWDVRVAWPDGTISRPLSLAVQDIASGKILAIRHDMTLNHHLVRLALGDTFRDFGLCETLLMDNGRENAAAAISGGQHRLRWGKTPEEEPAGLLKTLGIKALFATPYWGQAKPIERAFRNFAHDIAKGPEFVGAYTGHNTTSKPENYGSRAVPYAEFAHVVARELAFYNDQAGRRGAGMNGRSFNQVFEAGMAGRAPRMLTPEQLRLCMLASKPVSMDPKSGAVTVEGHRYWSPALADLKRQRVTVRFDPEQMALPAYVYSLDGRLLAQADRMGAGSFDNLSDGRGQRKAVRDYVRAEKLRANALRRLEPRDVAAQLASIGEPEAAPEAPKVVRPNFTAPRKAEQLGQPAGASSDFDANWERGLDRVLGRG</sequence>
<dbReference type="Pfam" id="PF02914">
    <property type="entry name" value="DDE_2"/>
    <property type="match status" value="1"/>
</dbReference>
<dbReference type="PROSITE" id="PS51702">
    <property type="entry name" value="HTH_MU"/>
    <property type="match status" value="1"/>
</dbReference>
<dbReference type="InterPro" id="IPR009061">
    <property type="entry name" value="DNA-bd_dom_put_sf"/>
</dbReference>
<dbReference type="Proteomes" id="UP001598130">
    <property type="component" value="Unassembled WGS sequence"/>
</dbReference>
<evidence type="ECO:0000313" key="4">
    <source>
        <dbReference type="EMBL" id="MFD3263359.1"/>
    </source>
</evidence>
<dbReference type="Gene3D" id="2.30.30.130">
    <property type="entry name" value="Transposase, Mu, C-terminal"/>
    <property type="match status" value="1"/>
</dbReference>
<accession>A0ABW6CKR5</accession>
<comment type="caution">
    <text evidence="4">The sequence shown here is derived from an EMBL/GenBank/DDBJ whole genome shotgun (WGS) entry which is preliminary data.</text>
</comment>
<keyword evidence="5" id="KW-1185">Reference proteome</keyword>